<reference evidence="15" key="1">
    <citation type="submission" date="2025-08" db="UniProtKB">
        <authorList>
            <consortium name="RefSeq"/>
        </authorList>
    </citation>
    <scope>IDENTIFICATION</scope>
    <source>
        <tissue evidence="15">Silk gland</tissue>
    </source>
</reference>
<dbReference type="Gene3D" id="3.40.630.10">
    <property type="entry name" value="Zn peptidases"/>
    <property type="match status" value="1"/>
</dbReference>
<keyword evidence="7" id="KW-0378">Hydrolase</keyword>
<name>A0A6J2JB88_BOMMA</name>
<feature type="domain" description="Peptidase M14" evidence="13">
    <location>
        <begin position="123"/>
        <end position="419"/>
    </location>
</feature>
<feature type="active site" description="Proton donor/acceptor" evidence="11">
    <location>
        <position position="380"/>
    </location>
</feature>
<keyword evidence="8" id="KW-0862">Zinc</keyword>
<dbReference type="OrthoDB" id="3626597at2759"/>
<evidence type="ECO:0000256" key="10">
    <source>
        <dbReference type="ARBA" id="ARBA00023157"/>
    </source>
</evidence>
<feature type="signal peptide" evidence="12">
    <location>
        <begin position="1"/>
        <end position="17"/>
    </location>
</feature>
<dbReference type="RefSeq" id="XP_028026392.1">
    <property type="nucleotide sequence ID" value="XM_028170591.1"/>
</dbReference>
<keyword evidence="10" id="KW-1015">Disulfide bond</keyword>
<organism evidence="14 15">
    <name type="scientific">Bombyx mandarina</name>
    <name type="common">Wild silk moth</name>
    <name type="synonym">Wild silkworm</name>
    <dbReference type="NCBI Taxonomy" id="7092"/>
    <lineage>
        <taxon>Eukaryota</taxon>
        <taxon>Metazoa</taxon>
        <taxon>Ecdysozoa</taxon>
        <taxon>Arthropoda</taxon>
        <taxon>Hexapoda</taxon>
        <taxon>Insecta</taxon>
        <taxon>Pterygota</taxon>
        <taxon>Neoptera</taxon>
        <taxon>Endopterygota</taxon>
        <taxon>Lepidoptera</taxon>
        <taxon>Glossata</taxon>
        <taxon>Ditrysia</taxon>
        <taxon>Bombycoidea</taxon>
        <taxon>Bombycidae</taxon>
        <taxon>Bombycinae</taxon>
        <taxon>Bombyx</taxon>
    </lineage>
</organism>
<dbReference type="Proteomes" id="UP000504629">
    <property type="component" value="Unplaced"/>
</dbReference>
<protein>
    <submittedName>
        <fullName evidence="15">Zinc carboxypeptidase-like</fullName>
    </submittedName>
</protein>
<evidence type="ECO:0000256" key="6">
    <source>
        <dbReference type="ARBA" id="ARBA00022729"/>
    </source>
</evidence>
<dbReference type="Gene3D" id="3.30.70.340">
    <property type="entry name" value="Metallocarboxypeptidase-like"/>
    <property type="match status" value="1"/>
</dbReference>
<evidence type="ECO:0000313" key="15">
    <source>
        <dbReference type="RefSeq" id="XP_028026392.1"/>
    </source>
</evidence>
<dbReference type="SMART" id="SM00631">
    <property type="entry name" value="Zn_pept"/>
    <property type="match status" value="1"/>
</dbReference>
<dbReference type="AlphaFoldDB" id="A0A6J2JB88"/>
<keyword evidence="14" id="KW-1185">Reference proteome</keyword>
<feature type="chain" id="PRO_5026731666" evidence="12">
    <location>
        <begin position="18"/>
        <end position="429"/>
    </location>
</feature>
<dbReference type="Pfam" id="PF02244">
    <property type="entry name" value="Propep_M14"/>
    <property type="match status" value="1"/>
</dbReference>
<dbReference type="PROSITE" id="PS52035">
    <property type="entry name" value="PEPTIDASE_M14"/>
    <property type="match status" value="1"/>
</dbReference>
<proteinExistence type="inferred from homology"/>
<dbReference type="KEGG" id="bman:114240145"/>
<gene>
    <name evidence="15" type="primary">LOC114240145</name>
</gene>
<dbReference type="SUPFAM" id="SSF54897">
    <property type="entry name" value="Protease propeptides/inhibitors"/>
    <property type="match status" value="1"/>
</dbReference>
<evidence type="ECO:0000256" key="4">
    <source>
        <dbReference type="ARBA" id="ARBA00022670"/>
    </source>
</evidence>
<dbReference type="InterPro" id="IPR036990">
    <property type="entry name" value="M14A-like_propep"/>
</dbReference>
<dbReference type="PANTHER" id="PTHR11705">
    <property type="entry name" value="PROTEASE FAMILY M14 CARBOXYPEPTIDASE A,B"/>
    <property type="match status" value="1"/>
</dbReference>
<sequence length="429" mass="48746">MKQFSLILCVVFHFAFAKHELYDGHGLYQVNVEFVEQTQLLEEIQTRYNLDVWVYAYPGKPGQILVPGHLKEQFQEELAAAGITYSLEVENIKEKLDLEDSLLEVAAARSNRSRSLPGLSFDVIHRYAVVDRYLVDLANTYPNVRVFSAGRSVEGRDIKYITISTTNFQDTRKPVVMLQSLLHAREWVTLPATLYAIEKLVIDVTERDLVNDIDWIILPIANPDGYEHSHTSARFWRKNRARNSFCMGVDLNRNFDIFWGTASSTNPCSDTFHGRRAFSEPESAIVRDILHAHRNRLELYIDIHSFGSMVLYGYGNRQLPPNALAVNYLGVQMAQAIDAVKWPQNRNYIVGNVAMVLYMASGGSSDYAMTTGVPFSYTFELPSYRGITSTVQGFLVEPDFILQAGFETWEAIKVGARFAARNFNRRAGQ</sequence>
<dbReference type="GeneID" id="114240145"/>
<dbReference type="FunFam" id="3.40.630.10:FF:000084">
    <property type="entry name" value="Carboxypeptidase B2"/>
    <property type="match status" value="1"/>
</dbReference>
<keyword evidence="9" id="KW-0482">Metalloprotease</keyword>
<dbReference type="PRINTS" id="PR00765">
    <property type="entry name" value="CRBOXYPTASEA"/>
</dbReference>
<evidence type="ECO:0000256" key="1">
    <source>
        <dbReference type="ARBA" id="ARBA00001947"/>
    </source>
</evidence>
<dbReference type="Pfam" id="PF00246">
    <property type="entry name" value="Peptidase_M14"/>
    <property type="match status" value="1"/>
</dbReference>
<comment type="similarity">
    <text evidence="2 11">Belongs to the peptidase M14 family.</text>
</comment>
<dbReference type="InterPro" id="IPR000834">
    <property type="entry name" value="Peptidase_M14"/>
</dbReference>
<evidence type="ECO:0000256" key="3">
    <source>
        <dbReference type="ARBA" id="ARBA00022645"/>
    </source>
</evidence>
<keyword evidence="4" id="KW-0645">Protease</keyword>
<dbReference type="GO" id="GO:0008270">
    <property type="term" value="F:zinc ion binding"/>
    <property type="evidence" value="ECO:0007669"/>
    <property type="project" value="InterPro"/>
</dbReference>
<dbReference type="GO" id="GO:0006508">
    <property type="term" value="P:proteolysis"/>
    <property type="evidence" value="ECO:0007669"/>
    <property type="project" value="UniProtKB-KW"/>
</dbReference>
<evidence type="ECO:0000256" key="7">
    <source>
        <dbReference type="ARBA" id="ARBA00022801"/>
    </source>
</evidence>
<comment type="cofactor">
    <cofactor evidence="1">
        <name>Zn(2+)</name>
        <dbReference type="ChEBI" id="CHEBI:29105"/>
    </cofactor>
</comment>
<evidence type="ECO:0000256" key="12">
    <source>
        <dbReference type="SAM" id="SignalP"/>
    </source>
</evidence>
<dbReference type="PANTHER" id="PTHR11705:SF140">
    <property type="entry name" value="FI02848P-RELATED"/>
    <property type="match status" value="1"/>
</dbReference>
<evidence type="ECO:0000313" key="14">
    <source>
        <dbReference type="Proteomes" id="UP000504629"/>
    </source>
</evidence>
<keyword evidence="5" id="KW-0479">Metal-binding</keyword>
<evidence type="ECO:0000256" key="2">
    <source>
        <dbReference type="ARBA" id="ARBA00005988"/>
    </source>
</evidence>
<evidence type="ECO:0000256" key="9">
    <source>
        <dbReference type="ARBA" id="ARBA00023049"/>
    </source>
</evidence>
<evidence type="ECO:0000256" key="5">
    <source>
        <dbReference type="ARBA" id="ARBA00022723"/>
    </source>
</evidence>
<dbReference type="InterPro" id="IPR003146">
    <property type="entry name" value="M14A_act_pep"/>
</dbReference>
<keyword evidence="6 12" id="KW-0732">Signal</keyword>
<keyword evidence="3" id="KW-0121">Carboxypeptidase</keyword>
<evidence type="ECO:0000256" key="11">
    <source>
        <dbReference type="PROSITE-ProRule" id="PRU01379"/>
    </source>
</evidence>
<dbReference type="GO" id="GO:0005615">
    <property type="term" value="C:extracellular space"/>
    <property type="evidence" value="ECO:0007669"/>
    <property type="project" value="TreeGrafter"/>
</dbReference>
<accession>A0A6J2JB88</accession>
<dbReference type="SUPFAM" id="SSF53187">
    <property type="entry name" value="Zn-dependent exopeptidases"/>
    <property type="match status" value="1"/>
</dbReference>
<dbReference type="GO" id="GO:0004181">
    <property type="term" value="F:metallocarboxypeptidase activity"/>
    <property type="evidence" value="ECO:0007669"/>
    <property type="project" value="InterPro"/>
</dbReference>
<evidence type="ECO:0000256" key="8">
    <source>
        <dbReference type="ARBA" id="ARBA00022833"/>
    </source>
</evidence>
<evidence type="ECO:0000259" key="13">
    <source>
        <dbReference type="PROSITE" id="PS52035"/>
    </source>
</evidence>